<dbReference type="GO" id="GO:0004609">
    <property type="term" value="F:phosphatidylserine decarboxylase activity"/>
    <property type="evidence" value="ECO:0007669"/>
    <property type="project" value="UniProtKB-UniRule"/>
</dbReference>
<evidence type="ECO:0000256" key="4">
    <source>
        <dbReference type="ARBA" id="ARBA00023098"/>
    </source>
</evidence>
<dbReference type="Proteomes" id="UP000260363">
    <property type="component" value="Chromosome"/>
</dbReference>
<keyword evidence="3 11" id="KW-0210">Decarboxylase</keyword>
<dbReference type="UniPathway" id="UPA00558">
    <property type="reaction ID" value="UER00616"/>
</dbReference>
<evidence type="ECO:0000256" key="8">
    <source>
        <dbReference type="ARBA" id="ARBA00023239"/>
    </source>
</evidence>
<dbReference type="GeneID" id="1245601"/>
<keyword evidence="5 11" id="KW-0472">Membrane</keyword>
<feature type="chain" id="PRO_5023513756" description="Phosphatidylserine decarboxylase beta chain" evidence="11">
    <location>
        <begin position="1"/>
        <end position="259"/>
    </location>
</feature>
<evidence type="ECO:0000256" key="3">
    <source>
        <dbReference type="ARBA" id="ARBA00022793"/>
    </source>
</evidence>
<evidence type="ECO:0000256" key="2">
    <source>
        <dbReference type="ARBA" id="ARBA00022516"/>
    </source>
</evidence>
<keyword evidence="4 11" id="KW-0443">Lipid metabolism</keyword>
<dbReference type="PATRIC" id="fig|243161.6.peg.82"/>
<dbReference type="STRING" id="83560.NC80_00370"/>
<dbReference type="GO" id="GO:0006646">
    <property type="term" value="P:phosphatidylethanolamine biosynthetic process"/>
    <property type="evidence" value="ECO:0007669"/>
    <property type="project" value="UniProtKB-UniRule"/>
</dbReference>
<dbReference type="HAMAP" id="MF_00663">
    <property type="entry name" value="PS_decarb_PSD_B_type2"/>
    <property type="match status" value="1"/>
</dbReference>
<keyword evidence="10 11" id="KW-0670">Pyruvate</keyword>
<evidence type="ECO:0000256" key="11">
    <source>
        <dbReference type="HAMAP-Rule" id="MF_00663"/>
    </source>
</evidence>
<dbReference type="EMBL" id="CP007217">
    <property type="protein sequence ID" value="AJR10175.1"/>
    <property type="molecule type" value="Genomic_DNA"/>
</dbReference>
<dbReference type="PANTHER" id="PTHR10067">
    <property type="entry name" value="PHOSPHATIDYLSERINE DECARBOXYLASE"/>
    <property type="match status" value="1"/>
</dbReference>
<comment type="function">
    <text evidence="11">Catalyzes the formation of phosphatidylethanolamine (PtdEtn) from phosphatidylserine (PtdSer).</text>
</comment>
<evidence type="ECO:0000256" key="10">
    <source>
        <dbReference type="ARBA" id="ARBA00023317"/>
    </source>
</evidence>
<comment type="catalytic activity">
    <reaction evidence="11">
        <text>a 1,2-diacyl-sn-glycero-3-phospho-L-serine + H(+) = a 1,2-diacyl-sn-glycero-3-phosphoethanolamine + CO2</text>
        <dbReference type="Rhea" id="RHEA:20828"/>
        <dbReference type="ChEBI" id="CHEBI:15378"/>
        <dbReference type="ChEBI" id="CHEBI:16526"/>
        <dbReference type="ChEBI" id="CHEBI:57262"/>
        <dbReference type="ChEBI" id="CHEBI:64612"/>
        <dbReference type="EC" id="4.1.1.65"/>
    </reaction>
</comment>
<dbReference type="GO" id="GO:0005886">
    <property type="term" value="C:plasma membrane"/>
    <property type="evidence" value="ECO:0007669"/>
    <property type="project" value="UniProtKB-SubCell"/>
</dbReference>
<dbReference type="AlphaFoldDB" id="A0A069ZR46"/>
<feature type="active site" description="Schiff-base intermediate with substrate; via pyruvic acid; for decarboxylase activity" evidence="11">
    <location>
        <position position="260"/>
    </location>
</feature>
<comment type="similarity">
    <text evidence="11">Belongs to the phosphatidylserine decarboxylase family. PSD-B subfamily. Prokaryotic type II sub-subfamily.</text>
</comment>
<evidence type="ECO:0000256" key="6">
    <source>
        <dbReference type="ARBA" id="ARBA00023145"/>
    </source>
</evidence>
<feature type="modified residue" description="Pyruvic acid (Ser); by autocatalysis" evidence="11">
    <location>
        <position position="260"/>
    </location>
</feature>
<keyword evidence="6 11" id="KW-0865">Zymogen</keyword>
<keyword evidence="8 11" id="KW-0456">Lyase</keyword>
<dbReference type="RefSeq" id="WP_010229290.1">
    <property type="nucleotide sequence ID" value="NZ_CP007217.1"/>
</dbReference>
<keyword evidence="7 11" id="KW-0594">Phospholipid biosynthesis</keyword>
<name>A0A069ZR46_CHLMR</name>
<comment type="subcellular location">
    <subcellularLocation>
        <location evidence="11">Cell membrane</location>
        <topology evidence="11">Peripheral membrane protein</topology>
    </subcellularLocation>
</comment>
<evidence type="ECO:0000256" key="5">
    <source>
        <dbReference type="ARBA" id="ARBA00023136"/>
    </source>
</evidence>
<feature type="active site" description="Charge relay system; for autoendoproteolytic cleavage activity" evidence="11">
    <location>
        <position position="260"/>
    </location>
</feature>
<evidence type="ECO:0000313" key="13">
    <source>
        <dbReference type="Proteomes" id="UP000260363"/>
    </source>
</evidence>
<keyword evidence="11" id="KW-1003">Cell membrane</keyword>
<proteinExistence type="inferred from homology"/>
<dbReference type="EC" id="4.1.1.65" evidence="11"/>
<dbReference type="OMA" id="KREWSIF"/>
<keyword evidence="2 11" id="KW-0444">Lipid biosynthesis</keyword>
<organism evidence="12 13">
    <name type="scientific">Chlamydia muridarum</name>
    <dbReference type="NCBI Taxonomy" id="83560"/>
    <lineage>
        <taxon>Bacteria</taxon>
        <taxon>Pseudomonadati</taxon>
        <taxon>Chlamydiota</taxon>
        <taxon>Chlamydiia</taxon>
        <taxon>Chlamydiales</taxon>
        <taxon>Chlamydiaceae</taxon>
        <taxon>Chlamydia/Chlamydophila group</taxon>
        <taxon>Chlamydia</taxon>
    </lineage>
</organism>
<dbReference type="Pfam" id="PF02666">
    <property type="entry name" value="PS_Dcarbxylase"/>
    <property type="match status" value="1"/>
</dbReference>
<protein>
    <recommendedName>
        <fullName evidence="11">Phosphatidylserine decarboxylase proenzyme</fullName>
        <ecNumber evidence="11">4.1.1.65</ecNumber>
    </recommendedName>
    <component>
        <recommendedName>
            <fullName evidence="11">Phosphatidylserine decarboxylase alpha chain</fullName>
        </recommendedName>
    </component>
    <component>
        <recommendedName>
            <fullName evidence="11">Phosphatidylserine decarboxylase beta chain</fullName>
        </recommendedName>
    </component>
</protein>
<dbReference type="InterPro" id="IPR033179">
    <property type="entry name" value="PSD_type2_pro"/>
</dbReference>
<evidence type="ECO:0000313" key="12">
    <source>
        <dbReference type="EMBL" id="AJR10175.1"/>
    </source>
</evidence>
<comment type="PTM">
    <text evidence="11">Is synthesized initially as an inactive proenzyme. Formation of the active enzyme involves a self-maturation process in which the active site pyruvoyl group is generated from an internal serine residue via an autocatalytic post-translational modification. Two non-identical subunits are generated from the proenzyme in this reaction, and the pyruvate is formed at the N-terminus of the alpha chain, which is derived from the carboxyl end of the proenzyme. The autoendoproteolytic cleavage occurs by a canonical serine protease mechanism, in which the side chain hydroxyl group of the serine supplies its oxygen atom to form the C-terminus of the beta chain, while the remainder of the serine residue undergoes an oxidative deamination to produce ammonia and the pyruvoyl prosthetic group on the alpha chain. During this reaction, the Ser that is part of the protease active site of the proenzyme becomes the pyruvoyl prosthetic group, which constitutes an essential element of the active site of the mature decarboxylase.</text>
</comment>
<comment type="pathway">
    <text evidence="1">Lipid metabolism.</text>
</comment>
<dbReference type="KEGG" id="cmm:NC80_00370"/>
<dbReference type="InterPro" id="IPR033177">
    <property type="entry name" value="PSD-B"/>
</dbReference>
<gene>
    <name evidence="11" type="primary">psd</name>
    <name evidence="12" type="ORF">BD36_00405</name>
</gene>
<evidence type="ECO:0000256" key="1">
    <source>
        <dbReference type="ARBA" id="ARBA00005189"/>
    </source>
</evidence>
<dbReference type="NCBIfam" id="TIGR00163">
    <property type="entry name" value="PS_decarb"/>
    <property type="match status" value="1"/>
</dbReference>
<comment type="subunit">
    <text evidence="11">Heterodimer of a large membrane-associated beta subunit and a small pyruvoyl-containing alpha subunit.</text>
</comment>
<feature type="active site" description="Charge relay system; for autoendoproteolytic cleavage activity" evidence="11">
    <location>
        <position position="173"/>
    </location>
</feature>
<sequence length="301" mass="34113">MESQEFLYVNRETGAVEKEPVCCSFAIKFFLETRLGRGVYSFLCKNSLFSRIVGRFQRLRMTRRFIRPFVEKYRICEDEALRPLCDFTSFNDFFIRKLKPEARPICGGSEICVTPADGAYLVFPSIKDVSLFSVKNQLFSLNSLLEDQQLASEYAEGSMAIARLAPFDYHRFHFPVEGIAGTPRLINGYLFSVHPLMLKRNLKVFAENKREITVIESKEFGKVVYIEIGALNVGSIHQTFAPGSYVGKGAEKGFFAFGGSTVVLLFEPQRIIFDADLVHHSAQGLETRCRMGQSLGKRFSS</sequence>
<comment type="pathway">
    <text evidence="11">Phospholipid metabolism; phosphatidylethanolamine biosynthesis; phosphatidylethanolamine from CDP-diacylglycerol: step 2/2.</text>
</comment>
<comment type="cofactor">
    <cofactor evidence="11">
        <name>pyruvate</name>
        <dbReference type="ChEBI" id="CHEBI:15361"/>
    </cofactor>
    <text evidence="11">Binds 1 pyruvoyl group covalently per subunit.</text>
</comment>
<feature type="site" description="Cleavage (non-hydrolytic); by autocatalysis" evidence="11">
    <location>
        <begin position="259"/>
        <end position="260"/>
    </location>
</feature>
<dbReference type="PANTHER" id="PTHR10067:SF17">
    <property type="entry name" value="PHOSPHATIDYLSERINE DECARBOXYLASE PROENZYME 2"/>
    <property type="match status" value="1"/>
</dbReference>
<feature type="chain" id="PRO_5023513757" description="Phosphatidylserine decarboxylase alpha chain" evidence="11">
    <location>
        <begin position="260"/>
        <end position="301"/>
    </location>
</feature>
<dbReference type="KEGG" id="cmg:NC81_00380"/>
<feature type="active site" description="Charge relay system; for autoendoproteolytic cleavage activity" evidence="11">
    <location>
        <position position="117"/>
    </location>
</feature>
<accession>A0A069ZR46</accession>
<evidence type="ECO:0000256" key="9">
    <source>
        <dbReference type="ARBA" id="ARBA00023264"/>
    </source>
</evidence>
<evidence type="ECO:0000256" key="7">
    <source>
        <dbReference type="ARBA" id="ARBA00023209"/>
    </source>
</evidence>
<dbReference type="InterPro" id="IPR003817">
    <property type="entry name" value="PS_Dcarbxylase"/>
</dbReference>
<dbReference type="KEGG" id="cmx:DNC_00380"/>
<dbReference type="NCBIfam" id="NF001941">
    <property type="entry name" value="PRK00723.1"/>
    <property type="match status" value="1"/>
</dbReference>
<reference evidence="12 13" key="1">
    <citation type="submission" date="2014-02" db="EMBL/GenBank/DDBJ databases">
        <authorList>
            <person name="Chen C."/>
            <person name="Conrad T.A."/>
            <person name="Zhou Z."/>
            <person name="Lai Z."/>
            <person name="Zhong G."/>
        </authorList>
    </citation>
    <scope>NUCLEOTIDE SEQUENCE [LARGE SCALE GENOMIC DNA]</scope>
    <source>
        <strain evidence="12 13">Nigg3-28</strain>
    </source>
</reference>
<keyword evidence="9 11" id="KW-1208">Phospholipid metabolism</keyword>
<dbReference type="SMR" id="A0A069ZR46"/>